<keyword evidence="2" id="KW-1185">Reference proteome</keyword>
<evidence type="ECO:0000313" key="2">
    <source>
        <dbReference type="Proteomes" id="UP001454036"/>
    </source>
</evidence>
<dbReference type="Pfam" id="PF14223">
    <property type="entry name" value="Retrotran_gag_2"/>
    <property type="match status" value="1"/>
</dbReference>
<evidence type="ECO:0000313" key="1">
    <source>
        <dbReference type="EMBL" id="GAA0186512.1"/>
    </source>
</evidence>
<proteinExistence type="predicted"/>
<gene>
    <name evidence="1" type="ORF">LIER_33800</name>
</gene>
<dbReference type="Proteomes" id="UP001454036">
    <property type="component" value="Unassembled WGS sequence"/>
</dbReference>
<organism evidence="1 2">
    <name type="scientific">Lithospermum erythrorhizon</name>
    <name type="common">Purple gromwell</name>
    <name type="synonym">Lithospermum officinale var. erythrorhizon</name>
    <dbReference type="NCBI Taxonomy" id="34254"/>
    <lineage>
        <taxon>Eukaryota</taxon>
        <taxon>Viridiplantae</taxon>
        <taxon>Streptophyta</taxon>
        <taxon>Embryophyta</taxon>
        <taxon>Tracheophyta</taxon>
        <taxon>Spermatophyta</taxon>
        <taxon>Magnoliopsida</taxon>
        <taxon>eudicotyledons</taxon>
        <taxon>Gunneridae</taxon>
        <taxon>Pentapetalae</taxon>
        <taxon>asterids</taxon>
        <taxon>lamiids</taxon>
        <taxon>Boraginales</taxon>
        <taxon>Boraginaceae</taxon>
        <taxon>Boraginoideae</taxon>
        <taxon>Lithospermeae</taxon>
        <taxon>Lithospermum</taxon>
    </lineage>
</organism>
<dbReference type="PANTHER" id="PTHR35317:SF35">
    <property type="entry name" value="DUF4219 DOMAIN-CONTAINING PROTEIN"/>
    <property type="match status" value="1"/>
</dbReference>
<name>A0AAV3S1L8_LITER</name>
<dbReference type="AlphaFoldDB" id="A0AAV3S1L8"/>
<accession>A0AAV3S1L8</accession>
<sequence>MEKDETIVLYNNKIKEIANETFSLGEGMSNEKLVRKVLRTLPKRFAHKVTAIKEAQDLTTMRLDELMENLTTFEMSLDDGESSKKKGIA</sequence>
<comment type="caution">
    <text evidence="1">The sequence shown here is derived from an EMBL/GenBank/DDBJ whole genome shotgun (WGS) entry which is preliminary data.</text>
</comment>
<reference evidence="1 2" key="1">
    <citation type="submission" date="2024-01" db="EMBL/GenBank/DDBJ databases">
        <title>The complete chloroplast genome sequence of Lithospermum erythrorhizon: insights into the phylogenetic relationship among Boraginaceae species and the maternal lineages of purple gromwells.</title>
        <authorList>
            <person name="Okada T."/>
            <person name="Watanabe K."/>
        </authorList>
    </citation>
    <scope>NUCLEOTIDE SEQUENCE [LARGE SCALE GENOMIC DNA]</scope>
</reference>
<evidence type="ECO:0008006" key="3">
    <source>
        <dbReference type="Google" id="ProtNLM"/>
    </source>
</evidence>
<dbReference type="PANTHER" id="PTHR35317">
    <property type="entry name" value="OS04G0629600 PROTEIN"/>
    <property type="match status" value="1"/>
</dbReference>
<dbReference type="EMBL" id="BAABME010013764">
    <property type="protein sequence ID" value="GAA0186512.1"/>
    <property type="molecule type" value="Genomic_DNA"/>
</dbReference>
<protein>
    <recommendedName>
        <fullName evidence="3">Gag-pol polyprotein</fullName>
    </recommendedName>
</protein>